<gene>
    <name evidence="10" type="ORF">ACFO0C_36995</name>
</gene>
<dbReference type="InterPro" id="IPR011701">
    <property type="entry name" value="MFS"/>
</dbReference>
<feature type="transmembrane region" description="Helical" evidence="8">
    <location>
        <begin position="201"/>
        <end position="220"/>
    </location>
</feature>
<evidence type="ECO:0000313" key="10">
    <source>
        <dbReference type="EMBL" id="MFC4070562.1"/>
    </source>
</evidence>
<organism evidence="10 11">
    <name type="scientific">Actinoplanes subglobosus</name>
    <dbReference type="NCBI Taxonomy" id="1547892"/>
    <lineage>
        <taxon>Bacteria</taxon>
        <taxon>Bacillati</taxon>
        <taxon>Actinomycetota</taxon>
        <taxon>Actinomycetes</taxon>
        <taxon>Micromonosporales</taxon>
        <taxon>Micromonosporaceae</taxon>
        <taxon>Actinoplanes</taxon>
    </lineage>
</organism>
<feature type="transmembrane region" description="Helical" evidence="8">
    <location>
        <begin position="268"/>
        <end position="290"/>
    </location>
</feature>
<dbReference type="EMBL" id="JBHSBL010000024">
    <property type="protein sequence ID" value="MFC4070562.1"/>
    <property type="molecule type" value="Genomic_DNA"/>
</dbReference>
<dbReference type="SUPFAM" id="SSF103473">
    <property type="entry name" value="MFS general substrate transporter"/>
    <property type="match status" value="1"/>
</dbReference>
<feature type="transmembrane region" description="Helical" evidence="8">
    <location>
        <begin position="52"/>
        <end position="72"/>
    </location>
</feature>
<accession>A0ABV8J233</accession>
<evidence type="ECO:0000256" key="8">
    <source>
        <dbReference type="SAM" id="Phobius"/>
    </source>
</evidence>
<keyword evidence="5 8" id="KW-1133">Transmembrane helix</keyword>
<dbReference type="Gene3D" id="1.20.1250.20">
    <property type="entry name" value="MFS general substrate transporter like domains"/>
    <property type="match status" value="1"/>
</dbReference>
<name>A0ABV8J233_9ACTN</name>
<evidence type="ECO:0000256" key="1">
    <source>
        <dbReference type="ARBA" id="ARBA00004651"/>
    </source>
</evidence>
<proteinExistence type="predicted"/>
<comment type="caution">
    <text evidence="10">The sequence shown here is derived from an EMBL/GenBank/DDBJ whole genome shotgun (WGS) entry which is preliminary data.</text>
</comment>
<keyword evidence="2" id="KW-0813">Transport</keyword>
<evidence type="ECO:0000256" key="5">
    <source>
        <dbReference type="ARBA" id="ARBA00022989"/>
    </source>
</evidence>
<dbReference type="Pfam" id="PF07690">
    <property type="entry name" value="MFS_1"/>
    <property type="match status" value="1"/>
</dbReference>
<feature type="transmembrane region" description="Helical" evidence="8">
    <location>
        <begin position="81"/>
        <end position="100"/>
    </location>
</feature>
<dbReference type="RefSeq" id="WP_378071434.1">
    <property type="nucleotide sequence ID" value="NZ_JBHSBL010000024.1"/>
</dbReference>
<keyword evidence="6 8" id="KW-0472">Membrane</keyword>
<feature type="transmembrane region" description="Helical" evidence="8">
    <location>
        <begin position="407"/>
        <end position="427"/>
    </location>
</feature>
<reference evidence="11" key="1">
    <citation type="journal article" date="2019" name="Int. J. Syst. Evol. Microbiol.">
        <title>The Global Catalogue of Microorganisms (GCM) 10K type strain sequencing project: providing services to taxonomists for standard genome sequencing and annotation.</title>
        <authorList>
            <consortium name="The Broad Institute Genomics Platform"/>
            <consortium name="The Broad Institute Genome Sequencing Center for Infectious Disease"/>
            <person name="Wu L."/>
            <person name="Ma J."/>
        </authorList>
    </citation>
    <scope>NUCLEOTIDE SEQUENCE [LARGE SCALE GENOMIC DNA]</scope>
    <source>
        <strain evidence="11">TBRC 5832</strain>
    </source>
</reference>
<feature type="compositionally biased region" description="Pro residues" evidence="7">
    <location>
        <begin position="511"/>
        <end position="530"/>
    </location>
</feature>
<keyword evidence="11" id="KW-1185">Reference proteome</keyword>
<dbReference type="Proteomes" id="UP001595867">
    <property type="component" value="Unassembled WGS sequence"/>
</dbReference>
<dbReference type="PANTHER" id="PTHR42718">
    <property type="entry name" value="MAJOR FACILITATOR SUPERFAMILY MULTIDRUG TRANSPORTER MFSC"/>
    <property type="match status" value="1"/>
</dbReference>
<dbReference type="Gene3D" id="1.20.1720.10">
    <property type="entry name" value="Multidrug resistance protein D"/>
    <property type="match status" value="1"/>
</dbReference>
<protein>
    <submittedName>
        <fullName evidence="10">MFS transporter</fullName>
    </submittedName>
</protein>
<evidence type="ECO:0000256" key="3">
    <source>
        <dbReference type="ARBA" id="ARBA00022475"/>
    </source>
</evidence>
<feature type="domain" description="Major facilitator superfamily (MFS) profile" evidence="9">
    <location>
        <begin position="15"/>
        <end position="469"/>
    </location>
</feature>
<feature type="transmembrane region" description="Helical" evidence="8">
    <location>
        <begin position="226"/>
        <end position="248"/>
    </location>
</feature>
<feature type="transmembrane region" description="Helical" evidence="8">
    <location>
        <begin position="139"/>
        <end position="157"/>
    </location>
</feature>
<evidence type="ECO:0000256" key="7">
    <source>
        <dbReference type="SAM" id="MobiDB-lite"/>
    </source>
</evidence>
<feature type="transmembrane region" description="Helical" evidence="8">
    <location>
        <begin position="337"/>
        <end position="355"/>
    </location>
</feature>
<evidence type="ECO:0000256" key="6">
    <source>
        <dbReference type="ARBA" id="ARBA00023136"/>
    </source>
</evidence>
<evidence type="ECO:0000259" key="9">
    <source>
        <dbReference type="PROSITE" id="PS50850"/>
    </source>
</evidence>
<sequence length="530" mass="52818">MSPTEVQLKKAGPGVLLAACISALVVNANTSAVTILLPAISADLGTPVDQLQWAVTGYMLVGAAVIVTSGALGDVFGRRRVFIGGLLLFVASCALIALAGSGTGVIAGRMIQGAAGSTILACGMSLLSVASAGAGQMKAITMWGAASAVGAAAGPLIGGLLVDSTGWQGLFWIDAAIAAACIPLTMFTVAESRDEQRTRSIDVLGTILVAVALAPLVLALSEGSSWGWISAPTIGCLLLAVAGAVGFVAAEKRAAAPLVDLRLLRNRVLVGATIAILLVAGAINALMYLLSLYFQDPAAFGMTPLEAGLATLPAAAAMIAITPLITPLAVKIGAGRAVALGFGLATLASAALILVDAGWTYTTFVLPLIVIAVGLGLANGPASSASTSAVPEDQVGQASGISNMARYVGGSLAVAAVATVSTAVTDARTAEGASTADALAAGLAGASILMTVMSAAGVALIVLMRRHQAAQPHAVHLAAAAASTSHTIPTRPVPTRSDPIRSGPIRSVPTRPVPPRSVPTRPVPPEGDER</sequence>
<evidence type="ECO:0000313" key="11">
    <source>
        <dbReference type="Proteomes" id="UP001595867"/>
    </source>
</evidence>
<dbReference type="PROSITE" id="PS50850">
    <property type="entry name" value="MFS"/>
    <property type="match status" value="1"/>
</dbReference>
<evidence type="ECO:0000256" key="2">
    <source>
        <dbReference type="ARBA" id="ARBA00022448"/>
    </source>
</evidence>
<feature type="transmembrane region" description="Helical" evidence="8">
    <location>
        <begin position="169"/>
        <end position="189"/>
    </location>
</feature>
<feature type="transmembrane region" description="Helical" evidence="8">
    <location>
        <begin position="439"/>
        <end position="463"/>
    </location>
</feature>
<comment type="subcellular location">
    <subcellularLocation>
        <location evidence="1">Cell membrane</location>
        <topology evidence="1">Multi-pass membrane protein</topology>
    </subcellularLocation>
</comment>
<feature type="transmembrane region" description="Helical" evidence="8">
    <location>
        <begin position="310"/>
        <end position="330"/>
    </location>
</feature>
<dbReference type="InterPro" id="IPR020846">
    <property type="entry name" value="MFS_dom"/>
</dbReference>
<keyword evidence="3" id="KW-1003">Cell membrane</keyword>
<dbReference type="PANTHER" id="PTHR42718:SF46">
    <property type="entry name" value="BLR6921 PROTEIN"/>
    <property type="match status" value="1"/>
</dbReference>
<feature type="transmembrane region" description="Helical" evidence="8">
    <location>
        <begin position="361"/>
        <end position="378"/>
    </location>
</feature>
<dbReference type="InterPro" id="IPR036259">
    <property type="entry name" value="MFS_trans_sf"/>
</dbReference>
<keyword evidence="4 8" id="KW-0812">Transmembrane</keyword>
<feature type="region of interest" description="Disordered" evidence="7">
    <location>
        <begin position="481"/>
        <end position="530"/>
    </location>
</feature>
<evidence type="ECO:0000256" key="4">
    <source>
        <dbReference type="ARBA" id="ARBA00022692"/>
    </source>
</evidence>
<dbReference type="CDD" id="cd17321">
    <property type="entry name" value="MFS_MMR_MDR_like"/>
    <property type="match status" value="1"/>
</dbReference>
<feature type="transmembrane region" description="Helical" evidence="8">
    <location>
        <begin position="106"/>
        <end position="127"/>
    </location>
</feature>